<feature type="compositionally biased region" description="Low complexity" evidence="1">
    <location>
        <begin position="50"/>
        <end position="60"/>
    </location>
</feature>
<dbReference type="EMBL" id="CNGE01000190">
    <property type="protein sequence ID" value="CKS14909.1"/>
    <property type="molecule type" value="Genomic_DNA"/>
</dbReference>
<dbReference type="InterPro" id="IPR043641">
    <property type="entry name" value="PPE-PPW_C"/>
</dbReference>
<name>A0A655AA77_MYCTX</name>
<reference evidence="3 4" key="1">
    <citation type="submission" date="2015-03" db="EMBL/GenBank/DDBJ databases">
        <authorList>
            <consortium name="Pathogen Informatics"/>
        </authorList>
    </citation>
    <scope>NUCLEOTIDE SEQUENCE [LARGE SCALE GENOMIC DNA]</scope>
    <source>
        <strain evidence="3 4">Bir 172</strain>
    </source>
</reference>
<gene>
    <name evidence="3" type="ORF">ERS027646_01347</name>
</gene>
<proteinExistence type="predicted"/>
<organism evidence="3 4">
    <name type="scientific">Mycobacterium tuberculosis</name>
    <dbReference type="NCBI Taxonomy" id="1773"/>
    <lineage>
        <taxon>Bacteria</taxon>
        <taxon>Bacillati</taxon>
        <taxon>Actinomycetota</taxon>
        <taxon>Actinomycetes</taxon>
        <taxon>Mycobacteriales</taxon>
        <taxon>Mycobacteriaceae</taxon>
        <taxon>Mycobacterium</taxon>
        <taxon>Mycobacterium tuberculosis complex</taxon>
    </lineage>
</organism>
<evidence type="ECO:0000256" key="1">
    <source>
        <dbReference type="SAM" id="MobiDB-lite"/>
    </source>
</evidence>
<feature type="compositionally biased region" description="Low complexity" evidence="1">
    <location>
        <begin position="30"/>
        <end position="40"/>
    </location>
</feature>
<dbReference type="AlphaFoldDB" id="A0A655AA77"/>
<feature type="region of interest" description="Disordered" evidence="1">
    <location>
        <begin position="30"/>
        <end position="112"/>
    </location>
</feature>
<feature type="compositionally biased region" description="Basic and acidic residues" evidence="1">
    <location>
        <begin position="152"/>
        <end position="167"/>
    </location>
</feature>
<feature type="compositionally biased region" description="Acidic residues" evidence="1">
    <location>
        <begin position="79"/>
        <end position="89"/>
    </location>
</feature>
<evidence type="ECO:0000259" key="2">
    <source>
        <dbReference type="Pfam" id="PF18878"/>
    </source>
</evidence>
<feature type="region of interest" description="Disordered" evidence="1">
    <location>
        <begin position="132"/>
        <end position="167"/>
    </location>
</feature>
<dbReference type="Proteomes" id="UP000048948">
    <property type="component" value="Unassembled WGS sequence"/>
</dbReference>
<evidence type="ECO:0000313" key="3">
    <source>
        <dbReference type="EMBL" id="CKS14909.1"/>
    </source>
</evidence>
<dbReference type="Pfam" id="PF18878">
    <property type="entry name" value="PPE-PPW"/>
    <property type="match status" value="1"/>
</dbReference>
<accession>A0A655AA77</accession>
<sequence>MASATPAPPPAPGAAGFGYPYAIAPPGIGFGSGMSASASAQRKAPQPDSAAAAAAAAAVRDQARARRRRRVTRRGYGDEFMDMNIDVDPDWGPPPGEDPVTSTVASDRGAGHLGFAGTARREAVADAAGMTTLAGDDFGDGPTTPMVPGSWDPDRDAPGSAEPGDRG</sequence>
<evidence type="ECO:0000313" key="4">
    <source>
        <dbReference type="Proteomes" id="UP000048948"/>
    </source>
</evidence>
<protein>
    <submittedName>
        <fullName evidence="3">Putative PPE family protein</fullName>
    </submittedName>
</protein>
<feature type="domain" description="PPE-PPW subfamily C-terminal" evidence="2">
    <location>
        <begin position="104"/>
        <end position="151"/>
    </location>
</feature>